<dbReference type="Proteomes" id="UP000324585">
    <property type="component" value="Unassembled WGS sequence"/>
</dbReference>
<dbReference type="InterPro" id="IPR015425">
    <property type="entry name" value="FH2_Formin"/>
</dbReference>
<evidence type="ECO:0000313" key="5">
    <source>
        <dbReference type="EMBL" id="KAA8499585.1"/>
    </source>
</evidence>
<keyword evidence="1" id="KW-0175">Coiled coil</keyword>
<evidence type="ECO:0000256" key="2">
    <source>
        <dbReference type="SAM" id="MobiDB-lite"/>
    </source>
</evidence>
<dbReference type="PROSITE" id="PS51166">
    <property type="entry name" value="CBM20"/>
    <property type="match status" value="2"/>
</dbReference>
<keyword evidence="6" id="KW-1185">Reference proteome</keyword>
<dbReference type="PANTHER" id="PTHR45725:SF1">
    <property type="entry name" value="DISHEVELLED ASSOCIATED ACTIVATOR OF MORPHOGENESIS, ISOFORM D"/>
    <property type="match status" value="1"/>
</dbReference>
<name>A0A5J4Z8E9_PORPP</name>
<dbReference type="SMART" id="SM00498">
    <property type="entry name" value="FH2"/>
    <property type="match status" value="1"/>
</dbReference>
<feature type="coiled-coil region" evidence="1">
    <location>
        <begin position="546"/>
        <end position="580"/>
    </location>
</feature>
<feature type="domain" description="CBM20" evidence="3">
    <location>
        <begin position="300"/>
        <end position="415"/>
    </location>
</feature>
<protein>
    <submittedName>
        <fullName evidence="5">Formin-like protein 13</fullName>
    </submittedName>
</protein>
<dbReference type="InterPro" id="IPR013784">
    <property type="entry name" value="Carb-bd-like_fold"/>
</dbReference>
<evidence type="ECO:0000259" key="4">
    <source>
        <dbReference type="PROSITE" id="PS51444"/>
    </source>
</evidence>
<feature type="domain" description="CBM20" evidence="3">
    <location>
        <begin position="411"/>
        <end position="512"/>
    </location>
</feature>
<comment type="caution">
    <text evidence="5">The sequence shown here is derived from an EMBL/GenBank/DDBJ whole genome shotgun (WGS) entry which is preliminary data.</text>
</comment>
<dbReference type="AlphaFoldDB" id="A0A5J4Z8E9"/>
<reference evidence="6" key="1">
    <citation type="journal article" date="2019" name="Nat. Commun.">
        <title>Expansion of phycobilisome linker gene families in mesophilic red algae.</title>
        <authorList>
            <person name="Lee J."/>
            <person name="Kim D."/>
            <person name="Bhattacharya D."/>
            <person name="Yoon H.S."/>
        </authorList>
    </citation>
    <scope>NUCLEOTIDE SEQUENCE [LARGE SCALE GENOMIC DNA]</scope>
    <source>
        <strain evidence="6">CCMP 1328</strain>
    </source>
</reference>
<gene>
    <name evidence="5" type="ORF">FVE85_7170</name>
</gene>
<dbReference type="InterPro" id="IPR042201">
    <property type="entry name" value="FH2_Formin_sf"/>
</dbReference>
<feature type="compositionally biased region" description="Pro residues" evidence="2">
    <location>
        <begin position="1166"/>
        <end position="1176"/>
    </location>
</feature>
<dbReference type="Gene3D" id="1.20.58.2220">
    <property type="entry name" value="Formin, FH2 domain"/>
    <property type="match status" value="1"/>
</dbReference>
<dbReference type="PANTHER" id="PTHR45725">
    <property type="entry name" value="FORMIN HOMOLOGY 2 FAMILY MEMBER"/>
    <property type="match status" value="1"/>
</dbReference>
<dbReference type="InterPro" id="IPR002044">
    <property type="entry name" value="CBM20"/>
</dbReference>
<dbReference type="InterPro" id="IPR013783">
    <property type="entry name" value="Ig-like_fold"/>
</dbReference>
<evidence type="ECO:0000313" key="6">
    <source>
        <dbReference type="Proteomes" id="UP000324585"/>
    </source>
</evidence>
<feature type="region of interest" description="Disordered" evidence="2">
    <location>
        <begin position="1124"/>
        <end position="1216"/>
    </location>
</feature>
<dbReference type="OrthoDB" id="6106at2759"/>
<dbReference type="Gene3D" id="2.60.40.10">
    <property type="entry name" value="Immunoglobulins"/>
    <property type="match status" value="2"/>
</dbReference>
<dbReference type="GO" id="GO:2001070">
    <property type="term" value="F:starch binding"/>
    <property type="evidence" value="ECO:0007669"/>
    <property type="project" value="InterPro"/>
</dbReference>
<evidence type="ECO:0000256" key="1">
    <source>
        <dbReference type="SAM" id="Coils"/>
    </source>
</evidence>
<sequence>MVAPQTCDSVRARSNKRRLGFSGRTCATGLALPKRRASIAFRGPTHPFVAKSRTSPDLERERVSLIKLRTSSAGIKRNARYGGDSFARGRGARRGTKTKAGTRTGAMLFDQGSALHAGATCPGCGTATGGAYCEAVCNDRVSLTGSSRSSVQSTPQKGVNPGALLVSVSPTKKNKSAPARAFMPYRETVLRQPSDSWTSWTLRQPVFRTPPKRAARHLNAHVMHDPVWQQHCIGSDTSSTSDSSSKRNSMESAVLSLSPRSQRDSLDKYTASAERQLRESVKYATGHELAPNRPASPVSEDEGDNISMRITISFSVSFLTQHLEQVFVIGSIPELASWKVAEARPLTCVQDETTNEFFWKTSIEIDTSRVNEFEYKYFAAIPGEWKSLRWENRFNRRAQIQDVDTNLGETVLNDGFFKARYRINCKLAFGQMLYLLGEPHELGNWNPENALALKWNPGHCWDLRLVLRTSLIEHDFRFKVLQYRDDYFSLDGSSKHRLWSECTEVKLAKWGEDWEVDDAARERALNLDAEYTRRSPQLSRRSEPDLDDILDELDSLKTKNQYLEEQMARMRKENVDLKESQGLSPEELRLFRELLRNPERKAELDGLELEQLAQKLDRLIPSSQLNTFASFEYPKGTNPSLATQTQKVVKVSENEVQCLPGTLGGGRGAADEDTFKLASADKNRSVQRQRPARRIVIGQGKDLETEGRGDMPALKRFHWTKIPVRYLRGSVWTQIRQDAWCISSWDELNTHFSTNSGKSTFARAESILSRGKQLQVLDSKTARNIEISMKRLKHLSLEYIERAIVRGDAYAFTSEEIDILVSILPNSEDEGRMLEYQGNDDDLLEPERFYVHMSRLERVRRKVECLRTVNTFESEFHLLKIQARTVLKACEEIFDADPFFHVLEFCLALGNYLNEGSSKGNANGFSVLDLPTMALILTSDRKSSLLHYAVAVMRAHRPELFSFIDCIGTVHRASKIDSRATVAEFRELETALGCVRREKDICKAGKTMPEFQRTMDEFLRTIEPLEVDLRGLVLDLEDAVKLLLMFLPSSRSGTGPEEIFGAIAIFVKQCKTAYMEVLSQPIFNDAGAQWWFDDTTPQTRITPESVAVVRTQRIVTNRIAPRSLNFDNDADSKANGPSLVPGLQIPPPPPAPFMHTSTASVGVAVPAPPPPPPPPSAGACSGRIPPPAPPPAQAQADARAPSRTATVKFNPVPESS</sequence>
<dbReference type="SUPFAM" id="SSF49452">
    <property type="entry name" value="Starch-binding domain-like"/>
    <property type="match status" value="2"/>
</dbReference>
<proteinExistence type="predicted"/>
<dbReference type="SMART" id="SM01065">
    <property type="entry name" value="CBM_2"/>
    <property type="match status" value="2"/>
</dbReference>
<organism evidence="5 6">
    <name type="scientific">Porphyridium purpureum</name>
    <name type="common">Red alga</name>
    <name type="synonym">Porphyridium cruentum</name>
    <dbReference type="NCBI Taxonomy" id="35688"/>
    <lineage>
        <taxon>Eukaryota</taxon>
        <taxon>Rhodophyta</taxon>
        <taxon>Bangiophyceae</taxon>
        <taxon>Porphyridiales</taxon>
        <taxon>Porphyridiaceae</taxon>
        <taxon>Porphyridium</taxon>
    </lineage>
</organism>
<dbReference type="PROSITE" id="PS51444">
    <property type="entry name" value="FH2"/>
    <property type="match status" value="1"/>
</dbReference>
<dbReference type="EMBL" id="VRMN01000001">
    <property type="protein sequence ID" value="KAA8499585.1"/>
    <property type="molecule type" value="Genomic_DNA"/>
</dbReference>
<feature type="compositionally biased region" description="Polar residues" evidence="2">
    <location>
        <begin position="1203"/>
        <end position="1216"/>
    </location>
</feature>
<feature type="region of interest" description="Disordered" evidence="2">
    <location>
        <begin position="232"/>
        <end position="302"/>
    </location>
</feature>
<dbReference type="Pfam" id="PF02181">
    <property type="entry name" value="FH2"/>
    <property type="match status" value="1"/>
</dbReference>
<accession>A0A5J4Z8E9</accession>
<feature type="domain" description="FH2" evidence="4">
    <location>
        <begin position="704"/>
        <end position="1096"/>
    </location>
</feature>
<dbReference type="SUPFAM" id="SSF101447">
    <property type="entry name" value="Formin homology 2 domain (FH2 domain)"/>
    <property type="match status" value="1"/>
</dbReference>
<dbReference type="Pfam" id="PF00686">
    <property type="entry name" value="CBM_20"/>
    <property type="match status" value="2"/>
</dbReference>
<evidence type="ECO:0000259" key="3">
    <source>
        <dbReference type="PROSITE" id="PS51166"/>
    </source>
</evidence>
<dbReference type="InterPro" id="IPR051425">
    <property type="entry name" value="Formin_Homology"/>
</dbReference>